<dbReference type="Proteomes" id="UP000249260">
    <property type="component" value="Unassembled WGS sequence"/>
</dbReference>
<comment type="caution">
    <text evidence="7">The sequence shown here is derived from an EMBL/GenBank/DDBJ whole genome shotgun (WGS) entry which is preliminary data.</text>
</comment>
<dbReference type="OrthoDB" id="1974963at2"/>
<dbReference type="PANTHER" id="PTHR43280:SF2">
    <property type="entry name" value="HTH-TYPE TRANSCRIPTIONAL REGULATOR EXSA"/>
    <property type="match status" value="1"/>
</dbReference>
<evidence type="ECO:0000256" key="4">
    <source>
        <dbReference type="PROSITE-ProRule" id="PRU00169"/>
    </source>
</evidence>
<evidence type="ECO:0000256" key="2">
    <source>
        <dbReference type="ARBA" id="ARBA00023125"/>
    </source>
</evidence>
<keyword evidence="8" id="KW-1185">Reference proteome</keyword>
<evidence type="ECO:0000313" key="7">
    <source>
        <dbReference type="EMBL" id="RAP78595.1"/>
    </source>
</evidence>
<dbReference type="InterPro" id="IPR011006">
    <property type="entry name" value="CheY-like_superfamily"/>
</dbReference>
<keyword evidence="2 7" id="KW-0238">DNA-binding</keyword>
<evidence type="ECO:0000313" key="8">
    <source>
        <dbReference type="Proteomes" id="UP000249260"/>
    </source>
</evidence>
<evidence type="ECO:0000256" key="1">
    <source>
        <dbReference type="ARBA" id="ARBA00023015"/>
    </source>
</evidence>
<gene>
    <name evidence="7" type="ORF">DL346_01260</name>
</gene>
<dbReference type="GO" id="GO:0043565">
    <property type="term" value="F:sequence-specific DNA binding"/>
    <property type="evidence" value="ECO:0007669"/>
    <property type="project" value="InterPro"/>
</dbReference>
<dbReference type="Gene3D" id="1.10.10.60">
    <property type="entry name" value="Homeodomain-like"/>
    <property type="match status" value="2"/>
</dbReference>
<feature type="modified residue" description="4-aspartylphosphate" evidence="4">
    <location>
        <position position="59"/>
    </location>
</feature>
<sequence>MEEATYNLLVVDDEEIAIRGIEHGIDWSTLPVANIFTAYDAEEARQVFKDHKVHVLISDIDMPKENGIQLLAWVNEHSPETETIILTGHADFIFAQQAVQLDSFDYLLKPIDHDVLKGSVEKAINTIAERERDDSFRKTYEYYYDQWNRQLPLLVERFWQDVLNQRIQTSAPQLAPMYSLYDIQLDADKKVLPVLISVEEWKKDWSTHDEEIMTYALKNAAAEMLLKDRAGHIIQDTNGMLFALLYSPDEGQEELLAGLAAEYVDKCAQYLYAVVSCYIGEAVHVPSLRACVQQLAEMERSTLGQTGSVFRLNPPMQPGNSPARHNANKQHGRFAAPVPNYQEWSTLVEQGKASELQLRIEELFDRLSASQIDHAYIVNYYFSVVHMIFQLFQRRTVSAHELYKGEEWKAGESAMKSLSAMKGWTIRFIGTAAEFLGAQEKEVSHTIARVQQYINANLHQEMSREDIAEHVYLNPAYLSRLFRKETGLSLTDYTASLRIQKAKLELSDTNHRVCDVALSVGYSNFSHFTKLFKKTTGLTPQEYRKKHQRILE</sequence>
<dbReference type="Gene3D" id="3.40.50.2300">
    <property type="match status" value="1"/>
</dbReference>
<protein>
    <submittedName>
        <fullName evidence="7">DNA-binding response regulator</fullName>
    </submittedName>
</protein>
<keyword evidence="3" id="KW-0804">Transcription</keyword>
<organism evidence="7 8">
    <name type="scientific">Paenibacillus montanisoli</name>
    <dbReference type="NCBI Taxonomy" id="2081970"/>
    <lineage>
        <taxon>Bacteria</taxon>
        <taxon>Bacillati</taxon>
        <taxon>Bacillota</taxon>
        <taxon>Bacilli</taxon>
        <taxon>Bacillales</taxon>
        <taxon>Paenibacillaceae</taxon>
        <taxon>Paenibacillus</taxon>
    </lineage>
</organism>
<dbReference type="GO" id="GO:0000160">
    <property type="term" value="P:phosphorelay signal transduction system"/>
    <property type="evidence" value="ECO:0007669"/>
    <property type="project" value="InterPro"/>
</dbReference>
<dbReference type="PANTHER" id="PTHR43280">
    <property type="entry name" value="ARAC-FAMILY TRANSCRIPTIONAL REGULATOR"/>
    <property type="match status" value="1"/>
</dbReference>
<dbReference type="PROSITE" id="PS50110">
    <property type="entry name" value="RESPONSE_REGULATORY"/>
    <property type="match status" value="1"/>
</dbReference>
<dbReference type="InterPro" id="IPR020449">
    <property type="entry name" value="Tscrpt_reg_AraC-type_HTH"/>
</dbReference>
<dbReference type="InterPro" id="IPR018062">
    <property type="entry name" value="HTH_AraC-typ_CS"/>
</dbReference>
<dbReference type="SMART" id="SM00342">
    <property type="entry name" value="HTH_ARAC"/>
    <property type="match status" value="1"/>
</dbReference>
<evidence type="ECO:0000259" key="6">
    <source>
        <dbReference type="PROSITE" id="PS50110"/>
    </source>
</evidence>
<reference evidence="7 8" key="1">
    <citation type="submission" date="2018-06" db="EMBL/GenBank/DDBJ databases">
        <title>Paenibacillus montanisoli sp. nov., isolated from mountain area soil.</title>
        <authorList>
            <person name="Wu M."/>
        </authorList>
    </citation>
    <scope>NUCLEOTIDE SEQUENCE [LARGE SCALE GENOMIC DNA]</scope>
    <source>
        <strain evidence="7 8">RA17</strain>
    </source>
</reference>
<dbReference type="SUPFAM" id="SSF46689">
    <property type="entry name" value="Homeodomain-like"/>
    <property type="match status" value="2"/>
</dbReference>
<name>A0A328UCD6_9BACL</name>
<evidence type="ECO:0000256" key="3">
    <source>
        <dbReference type="ARBA" id="ARBA00023163"/>
    </source>
</evidence>
<dbReference type="PROSITE" id="PS00041">
    <property type="entry name" value="HTH_ARAC_FAMILY_1"/>
    <property type="match status" value="1"/>
</dbReference>
<dbReference type="GO" id="GO:0003700">
    <property type="term" value="F:DNA-binding transcription factor activity"/>
    <property type="evidence" value="ECO:0007669"/>
    <property type="project" value="InterPro"/>
</dbReference>
<dbReference type="InterPro" id="IPR009057">
    <property type="entry name" value="Homeodomain-like_sf"/>
</dbReference>
<dbReference type="EMBL" id="QLUW01000001">
    <property type="protein sequence ID" value="RAP78595.1"/>
    <property type="molecule type" value="Genomic_DNA"/>
</dbReference>
<dbReference type="Pfam" id="PF12833">
    <property type="entry name" value="HTH_18"/>
    <property type="match status" value="1"/>
</dbReference>
<dbReference type="CDD" id="cd17536">
    <property type="entry name" value="REC_YesN-like"/>
    <property type="match status" value="1"/>
</dbReference>
<dbReference type="SMART" id="SM00448">
    <property type="entry name" value="REC"/>
    <property type="match status" value="1"/>
</dbReference>
<feature type="domain" description="Response regulatory" evidence="6">
    <location>
        <begin position="7"/>
        <end position="124"/>
    </location>
</feature>
<feature type="domain" description="HTH araC/xylS-type" evidence="5">
    <location>
        <begin position="448"/>
        <end position="546"/>
    </location>
</feature>
<proteinExistence type="predicted"/>
<dbReference type="Pfam" id="PF00072">
    <property type="entry name" value="Response_reg"/>
    <property type="match status" value="1"/>
</dbReference>
<keyword evidence="4" id="KW-0597">Phosphoprotein</keyword>
<dbReference type="PRINTS" id="PR00032">
    <property type="entry name" value="HTHARAC"/>
</dbReference>
<dbReference type="InterPro" id="IPR001789">
    <property type="entry name" value="Sig_transdc_resp-reg_receiver"/>
</dbReference>
<evidence type="ECO:0000259" key="5">
    <source>
        <dbReference type="PROSITE" id="PS01124"/>
    </source>
</evidence>
<dbReference type="InterPro" id="IPR018060">
    <property type="entry name" value="HTH_AraC"/>
</dbReference>
<dbReference type="AlphaFoldDB" id="A0A328UCD6"/>
<keyword evidence="1" id="KW-0805">Transcription regulation</keyword>
<accession>A0A328UCD6</accession>
<dbReference type="SUPFAM" id="SSF52172">
    <property type="entry name" value="CheY-like"/>
    <property type="match status" value="1"/>
</dbReference>
<dbReference type="PROSITE" id="PS01124">
    <property type="entry name" value="HTH_ARAC_FAMILY_2"/>
    <property type="match status" value="1"/>
</dbReference>